<dbReference type="PROSITE" id="PS51898">
    <property type="entry name" value="TYR_RECOMBINASE"/>
    <property type="match status" value="1"/>
</dbReference>
<dbReference type="InterPro" id="IPR002104">
    <property type="entry name" value="Integrase_catalytic"/>
</dbReference>
<dbReference type="InterPro" id="IPR010998">
    <property type="entry name" value="Integrase_recombinase_N"/>
</dbReference>
<name>A0A6P0HJG4_9ACTN</name>
<dbReference type="Gene3D" id="1.10.443.10">
    <property type="entry name" value="Intergrase catalytic core"/>
    <property type="match status" value="1"/>
</dbReference>
<dbReference type="InterPro" id="IPR011010">
    <property type="entry name" value="DNA_brk_join_enz"/>
</dbReference>
<evidence type="ECO:0000256" key="1">
    <source>
        <dbReference type="ARBA" id="ARBA00004496"/>
    </source>
</evidence>
<accession>A0A6P0HJG4</accession>
<gene>
    <name evidence="7" type="ORF">G3T38_08970</name>
</gene>
<evidence type="ECO:0000256" key="3">
    <source>
        <dbReference type="ARBA" id="ARBA00023125"/>
    </source>
</evidence>
<evidence type="ECO:0000256" key="5">
    <source>
        <dbReference type="SAM" id="MobiDB-lite"/>
    </source>
</evidence>
<evidence type="ECO:0000256" key="4">
    <source>
        <dbReference type="ARBA" id="ARBA00023172"/>
    </source>
</evidence>
<dbReference type="Gene3D" id="1.10.150.130">
    <property type="match status" value="1"/>
</dbReference>
<dbReference type="Pfam" id="PF00589">
    <property type="entry name" value="Phage_integrase"/>
    <property type="match status" value="1"/>
</dbReference>
<feature type="region of interest" description="Disordered" evidence="5">
    <location>
        <begin position="80"/>
        <end position="106"/>
    </location>
</feature>
<dbReference type="InterPro" id="IPR050090">
    <property type="entry name" value="Tyrosine_recombinase_XerCD"/>
</dbReference>
<keyword evidence="4" id="KW-0233">DNA recombination</keyword>
<organism evidence="7 8">
    <name type="scientific">Nocardioides zeae</name>
    <dbReference type="NCBI Taxonomy" id="1457234"/>
    <lineage>
        <taxon>Bacteria</taxon>
        <taxon>Bacillati</taxon>
        <taxon>Actinomycetota</taxon>
        <taxon>Actinomycetes</taxon>
        <taxon>Propionibacteriales</taxon>
        <taxon>Nocardioidaceae</taxon>
        <taxon>Nocardioides</taxon>
    </lineage>
</organism>
<dbReference type="GO" id="GO:0005737">
    <property type="term" value="C:cytoplasm"/>
    <property type="evidence" value="ECO:0007669"/>
    <property type="project" value="UniProtKB-SubCell"/>
</dbReference>
<evidence type="ECO:0000256" key="2">
    <source>
        <dbReference type="ARBA" id="ARBA00022908"/>
    </source>
</evidence>
<comment type="caution">
    <text evidence="7">The sequence shown here is derived from an EMBL/GenBank/DDBJ whole genome shotgun (WGS) entry which is preliminary data.</text>
</comment>
<comment type="subcellular location">
    <subcellularLocation>
        <location evidence="1">Cytoplasm</location>
    </subcellularLocation>
</comment>
<keyword evidence="8" id="KW-1185">Reference proteome</keyword>
<keyword evidence="3" id="KW-0238">DNA-binding</keyword>
<dbReference type="RefSeq" id="WP_163771952.1">
    <property type="nucleotide sequence ID" value="NZ_JAAGXA010000005.1"/>
</dbReference>
<reference evidence="7 8" key="1">
    <citation type="journal article" date="2014" name="Int. J. Syst. Evol. Microbiol.">
        <title>Nocardioides zeae sp. nov., isolated from the stem of Zea mays.</title>
        <authorList>
            <person name="Glaeser S.P."/>
            <person name="McInroy J.A."/>
            <person name="Busse H.J."/>
            <person name="Kampfer P."/>
        </authorList>
    </citation>
    <scope>NUCLEOTIDE SEQUENCE [LARGE SCALE GENOMIC DNA]</scope>
    <source>
        <strain evidence="7 8">JCM 30728</strain>
    </source>
</reference>
<dbReference type="PANTHER" id="PTHR30349">
    <property type="entry name" value="PHAGE INTEGRASE-RELATED"/>
    <property type="match status" value="1"/>
</dbReference>
<sequence>MVAARELDRVTVRVAVDRYLDGVARAVAGHSLAATTASNYRRDLAEFVELAGPDTVLDDITGAQLDDIVLAYGARPDGRFRGNRDGGDGGSSVVPTPGATKTRGAGATRRFQSSVSRFFERATRERWVEANPVLDAEVRVKRPRTSDPARKAVPTPVAKALLDGTTATPPGAATKPGADRDLGPRDELIFRLLLETGIRVSELCGIDQADIEERIVGEGSGDDYETQTWLRVLGKGSKERWVPLSPGTVAMVEAYVAGSRPTPQPRTVKDPETGERVVTVDVEDAERALLLTWRGLRIRPRDVQLMVKRSCDALPPRLRRRVTPHGLRHTAATVLVHHGVPVNVIKDLLGHASIATTDVYLDTVAEELVAAVNRHPLTSGG</sequence>
<feature type="domain" description="Tyr recombinase" evidence="6">
    <location>
        <begin position="148"/>
        <end position="373"/>
    </location>
</feature>
<dbReference type="SUPFAM" id="SSF56349">
    <property type="entry name" value="DNA breaking-rejoining enzymes"/>
    <property type="match status" value="1"/>
</dbReference>
<dbReference type="GO" id="GO:0015074">
    <property type="term" value="P:DNA integration"/>
    <property type="evidence" value="ECO:0007669"/>
    <property type="project" value="UniProtKB-KW"/>
</dbReference>
<protein>
    <submittedName>
        <fullName evidence="7">Tyrosine-type recombinase/integrase</fullName>
    </submittedName>
</protein>
<proteinExistence type="predicted"/>
<dbReference type="Proteomes" id="UP000468687">
    <property type="component" value="Unassembled WGS sequence"/>
</dbReference>
<dbReference type="InterPro" id="IPR013762">
    <property type="entry name" value="Integrase-like_cat_sf"/>
</dbReference>
<evidence type="ECO:0000313" key="7">
    <source>
        <dbReference type="EMBL" id="NEN78410.1"/>
    </source>
</evidence>
<dbReference type="GO" id="GO:0006310">
    <property type="term" value="P:DNA recombination"/>
    <property type="evidence" value="ECO:0007669"/>
    <property type="project" value="UniProtKB-KW"/>
</dbReference>
<evidence type="ECO:0000259" key="6">
    <source>
        <dbReference type="PROSITE" id="PS51898"/>
    </source>
</evidence>
<keyword evidence="2" id="KW-0229">DNA integration</keyword>
<evidence type="ECO:0000313" key="8">
    <source>
        <dbReference type="Proteomes" id="UP000468687"/>
    </source>
</evidence>
<dbReference type="AlphaFoldDB" id="A0A6P0HJG4"/>
<dbReference type="GO" id="GO:0003677">
    <property type="term" value="F:DNA binding"/>
    <property type="evidence" value="ECO:0007669"/>
    <property type="project" value="UniProtKB-KW"/>
</dbReference>
<dbReference type="PANTHER" id="PTHR30349:SF77">
    <property type="entry name" value="TYROSINE RECOMBINASE XERC"/>
    <property type="match status" value="1"/>
</dbReference>
<dbReference type="EMBL" id="JAAGXA010000005">
    <property type="protein sequence ID" value="NEN78410.1"/>
    <property type="molecule type" value="Genomic_DNA"/>
</dbReference>